<dbReference type="InterPro" id="IPR045886">
    <property type="entry name" value="ThiF/MoeB/HesA"/>
</dbReference>
<comment type="similarity">
    <text evidence="2 5">Belongs to the ubiquitin-activating E1 family. ULA1 subfamily.</text>
</comment>
<accession>A0A2A2LCX5</accession>
<feature type="domain" description="THIF-type NAD/FAD binding fold" evidence="6">
    <location>
        <begin position="6"/>
        <end position="518"/>
    </location>
</feature>
<evidence type="ECO:0000313" key="8">
    <source>
        <dbReference type="Proteomes" id="UP000218231"/>
    </source>
</evidence>
<keyword evidence="8" id="KW-1185">Reference proteome</keyword>
<evidence type="ECO:0000256" key="5">
    <source>
        <dbReference type="PIRNR" id="PIRNR039099"/>
    </source>
</evidence>
<reference evidence="7 8" key="1">
    <citation type="journal article" date="2017" name="Curr. Biol.">
        <title>Genome architecture and evolution of a unichromosomal asexual nematode.</title>
        <authorList>
            <person name="Fradin H."/>
            <person name="Zegar C."/>
            <person name="Gutwein M."/>
            <person name="Lucas J."/>
            <person name="Kovtun M."/>
            <person name="Corcoran D."/>
            <person name="Baugh L.R."/>
            <person name="Kiontke K."/>
            <person name="Gunsalus K."/>
            <person name="Fitch D.H."/>
            <person name="Piano F."/>
        </authorList>
    </citation>
    <scope>NUCLEOTIDE SEQUENCE [LARGE SCALE GENOMIC DNA]</scope>
    <source>
        <strain evidence="7">PF1309</strain>
    </source>
</reference>
<evidence type="ECO:0000259" key="6">
    <source>
        <dbReference type="Pfam" id="PF00899"/>
    </source>
</evidence>
<dbReference type="OrthoDB" id="1708823at2759"/>
<evidence type="ECO:0000256" key="4">
    <source>
        <dbReference type="ARBA" id="ARBA00022786"/>
    </source>
</evidence>
<dbReference type="InterPro" id="IPR030667">
    <property type="entry name" value="APP-BP1"/>
</dbReference>
<dbReference type="Pfam" id="PF00899">
    <property type="entry name" value="ThiF"/>
    <property type="match status" value="1"/>
</dbReference>
<dbReference type="GO" id="GO:0019781">
    <property type="term" value="F:NEDD8 activating enzyme activity"/>
    <property type="evidence" value="ECO:0007669"/>
    <property type="project" value="UniProtKB-UniRule"/>
</dbReference>
<dbReference type="PANTHER" id="PTHR10953">
    <property type="entry name" value="UBIQUITIN-ACTIVATING ENZYME E1"/>
    <property type="match status" value="1"/>
</dbReference>
<evidence type="ECO:0000256" key="1">
    <source>
        <dbReference type="ARBA" id="ARBA00005032"/>
    </source>
</evidence>
<evidence type="ECO:0000256" key="3">
    <source>
        <dbReference type="ARBA" id="ARBA00015407"/>
    </source>
</evidence>
<dbReference type="GO" id="GO:0045116">
    <property type="term" value="P:protein neddylation"/>
    <property type="evidence" value="ECO:0007669"/>
    <property type="project" value="UniProtKB-UniRule"/>
</dbReference>
<sequence length="532" mass="59309">MKDARYDRQLRLWGEEGQASIESASVCVLGSSALATEILKSLVLAGINSFCILDDAVVQNADLGNNFFLHVSDLGRKRGEATLAKLKELNPAVGGTWEDVSLEEWHDERMLYRLSSFSVVVASNLRTSTAAAISDYLFENSIPFISCRVFGLIGYIRVSVREHTVANSHEENPREDLRLDRPLPEFQAMVDGTDLAELSVDEIRHTPYIILYMKALKMYREKLSDPSAFPESYADRKALWGLIESMRVETDTGSTDAENFDEAKAKLLRSFQKTTVPAHVVEILNDAKCSSSSTCTQPFWIICTGLRKFVEKHHCLPLKGNLPDMTSDSKRYARIANIYHSAAVQDAREVYQFIREVERERGADSVISEDMCYRFCKTTDSIHVQRGSKISAESDAGKIIEFLAEENGDAQKKSAAEWLLLLLAADRFLQEKGRFPGTNGVPCTIDSADLKSRVISIVRRCNLNPDQILPLLSESGLPEICRYGAAEPHVISALVGGIAAQEVIKLATNQYIPLDNTFLYDGHTQCGATFRF</sequence>
<gene>
    <name evidence="7" type="ORF">WR25_14462</name>
</gene>
<comment type="caution">
    <text evidence="7">The sequence shown here is derived from an EMBL/GenBank/DDBJ whole genome shotgun (WGS) entry which is preliminary data.</text>
</comment>
<organism evidence="7 8">
    <name type="scientific">Diploscapter pachys</name>
    <dbReference type="NCBI Taxonomy" id="2018661"/>
    <lineage>
        <taxon>Eukaryota</taxon>
        <taxon>Metazoa</taxon>
        <taxon>Ecdysozoa</taxon>
        <taxon>Nematoda</taxon>
        <taxon>Chromadorea</taxon>
        <taxon>Rhabditida</taxon>
        <taxon>Rhabditina</taxon>
        <taxon>Rhabditomorpha</taxon>
        <taxon>Rhabditoidea</taxon>
        <taxon>Rhabditidae</taxon>
        <taxon>Diploscapter</taxon>
    </lineage>
</organism>
<dbReference type="PANTHER" id="PTHR10953:SF29">
    <property type="entry name" value="NEDD8-ACTIVATING ENZYME E1 REGULATORY SUBUNIT"/>
    <property type="match status" value="1"/>
</dbReference>
<dbReference type="UniPathway" id="UPA00885"/>
<dbReference type="Proteomes" id="UP000218231">
    <property type="component" value="Unassembled WGS sequence"/>
</dbReference>
<evidence type="ECO:0000256" key="2">
    <source>
        <dbReference type="ARBA" id="ARBA00006868"/>
    </source>
</evidence>
<dbReference type="SUPFAM" id="SSF69572">
    <property type="entry name" value="Activating enzymes of the ubiquitin-like proteins"/>
    <property type="match status" value="1"/>
</dbReference>
<dbReference type="STRING" id="2018661.A0A2A2LCX5"/>
<dbReference type="InterPro" id="IPR000594">
    <property type="entry name" value="ThiF_NAD_FAD-bd"/>
</dbReference>
<dbReference type="EMBL" id="LIAE01006897">
    <property type="protein sequence ID" value="PAV84033.1"/>
    <property type="molecule type" value="Genomic_DNA"/>
</dbReference>
<keyword evidence="4 5" id="KW-0833">Ubl conjugation pathway</keyword>
<proteinExistence type="inferred from homology"/>
<dbReference type="GO" id="GO:0005737">
    <property type="term" value="C:cytoplasm"/>
    <property type="evidence" value="ECO:0007669"/>
    <property type="project" value="TreeGrafter"/>
</dbReference>
<dbReference type="Gene3D" id="3.40.50.720">
    <property type="entry name" value="NAD(P)-binding Rossmann-like Domain"/>
    <property type="match status" value="2"/>
</dbReference>
<protein>
    <recommendedName>
        <fullName evidence="3 5">NEDD8-activating enzyme E1 regulatory subunit</fullName>
    </recommendedName>
</protein>
<name>A0A2A2LCX5_9BILA</name>
<comment type="pathway">
    <text evidence="1 5">Protein modification; protein neddylation.</text>
</comment>
<dbReference type="AlphaFoldDB" id="A0A2A2LCX5"/>
<dbReference type="InterPro" id="IPR035985">
    <property type="entry name" value="Ubiquitin-activating_enz"/>
</dbReference>
<dbReference type="PIRSF" id="PIRSF039099">
    <property type="entry name" value="APP-BP1"/>
    <property type="match status" value="1"/>
</dbReference>
<evidence type="ECO:0000313" key="7">
    <source>
        <dbReference type="EMBL" id="PAV84033.1"/>
    </source>
</evidence>